<feature type="compositionally biased region" description="Polar residues" evidence="6">
    <location>
        <begin position="356"/>
        <end position="371"/>
    </location>
</feature>
<dbReference type="Gene3D" id="3.30.70.2460">
    <property type="entry name" value="Rad4, beta-hairpin domain BHD3"/>
    <property type="match status" value="1"/>
</dbReference>
<evidence type="ECO:0000256" key="3">
    <source>
        <dbReference type="ARBA" id="ARBA00022763"/>
    </source>
</evidence>
<accession>A0ABR0CSN8</accession>
<comment type="subcellular location">
    <subcellularLocation>
        <location evidence="1">Nucleus</location>
    </subcellularLocation>
</comment>
<protein>
    <recommendedName>
        <fullName evidence="12">DNA repair protein RAD4</fullName>
    </recommendedName>
</protein>
<dbReference type="PANTHER" id="PTHR12135:SF0">
    <property type="entry name" value="DNA REPAIR PROTEIN COMPLEMENTING XP-C CELLS"/>
    <property type="match status" value="1"/>
</dbReference>
<comment type="similarity">
    <text evidence="2">Belongs to the XPC family.</text>
</comment>
<evidence type="ECO:0000256" key="1">
    <source>
        <dbReference type="ARBA" id="ARBA00004123"/>
    </source>
</evidence>
<feature type="domain" description="Rad4 beta-hairpin" evidence="7">
    <location>
        <begin position="624"/>
        <end position="675"/>
    </location>
</feature>
<feature type="compositionally biased region" description="Polar residues" evidence="6">
    <location>
        <begin position="1"/>
        <end position="13"/>
    </location>
</feature>
<gene>
    <name evidence="10" type="ORF">RD792_013150</name>
</gene>
<dbReference type="InterPro" id="IPR018326">
    <property type="entry name" value="Rad4_beta-hairpin_dom1"/>
</dbReference>
<feature type="region of interest" description="Disordered" evidence="6">
    <location>
        <begin position="65"/>
        <end position="96"/>
    </location>
</feature>
<feature type="compositionally biased region" description="Polar residues" evidence="6">
    <location>
        <begin position="333"/>
        <end position="344"/>
    </location>
</feature>
<dbReference type="InterPro" id="IPR004583">
    <property type="entry name" value="DNA_repair_Rad4"/>
</dbReference>
<dbReference type="Pfam" id="PF10403">
    <property type="entry name" value="BHD_1"/>
    <property type="match status" value="1"/>
</dbReference>
<dbReference type="Pfam" id="PF10405">
    <property type="entry name" value="BHD_3"/>
    <property type="match status" value="1"/>
</dbReference>
<organism evidence="10 11">
    <name type="scientific">Penstemon davidsonii</name>
    <dbReference type="NCBI Taxonomy" id="160366"/>
    <lineage>
        <taxon>Eukaryota</taxon>
        <taxon>Viridiplantae</taxon>
        <taxon>Streptophyta</taxon>
        <taxon>Embryophyta</taxon>
        <taxon>Tracheophyta</taxon>
        <taxon>Spermatophyta</taxon>
        <taxon>Magnoliopsida</taxon>
        <taxon>eudicotyledons</taxon>
        <taxon>Gunneridae</taxon>
        <taxon>Pentapetalae</taxon>
        <taxon>asterids</taxon>
        <taxon>lamiids</taxon>
        <taxon>Lamiales</taxon>
        <taxon>Plantaginaceae</taxon>
        <taxon>Cheloneae</taxon>
        <taxon>Penstemon</taxon>
    </lineage>
</organism>
<evidence type="ECO:0000259" key="7">
    <source>
        <dbReference type="SMART" id="SM01030"/>
    </source>
</evidence>
<reference evidence="10 11" key="1">
    <citation type="journal article" date="2023" name="bioRxiv">
        <title>Genome report: Whole genome sequence and annotation of Penstemon davidsonii.</title>
        <authorList>
            <person name="Ostevik K.L."/>
            <person name="Alabady M."/>
            <person name="Zhang M."/>
            <person name="Rausher M.D."/>
        </authorList>
    </citation>
    <scope>NUCLEOTIDE SEQUENCE [LARGE SCALE GENOMIC DNA]</scope>
    <source>
        <strain evidence="10">DNT005</strain>
        <tissue evidence="10">Whole leaf</tissue>
    </source>
</reference>
<dbReference type="Pfam" id="PF10404">
    <property type="entry name" value="BHD_2"/>
    <property type="match status" value="1"/>
</dbReference>
<dbReference type="EMBL" id="JAYDYQ010002686">
    <property type="protein sequence ID" value="KAK4480093.1"/>
    <property type="molecule type" value="Genomic_DNA"/>
</dbReference>
<keyword evidence="11" id="KW-1185">Reference proteome</keyword>
<dbReference type="InterPro" id="IPR038765">
    <property type="entry name" value="Papain-like_cys_pep_sf"/>
</dbReference>
<keyword evidence="5" id="KW-0539">Nucleus</keyword>
<keyword evidence="4" id="KW-0234">DNA repair</keyword>
<evidence type="ECO:0000313" key="10">
    <source>
        <dbReference type="EMBL" id="KAK4480093.1"/>
    </source>
</evidence>
<comment type="caution">
    <text evidence="10">The sequence shown here is derived from an EMBL/GenBank/DDBJ whole genome shotgun (WGS) entry which is preliminary data.</text>
</comment>
<evidence type="ECO:0000313" key="11">
    <source>
        <dbReference type="Proteomes" id="UP001291926"/>
    </source>
</evidence>
<dbReference type="SMART" id="SM01032">
    <property type="entry name" value="BHD_3"/>
    <property type="match status" value="1"/>
</dbReference>
<feature type="compositionally biased region" description="Basic and acidic residues" evidence="6">
    <location>
        <begin position="65"/>
        <end position="84"/>
    </location>
</feature>
<feature type="domain" description="Rad4 beta-hairpin" evidence="8">
    <location>
        <begin position="677"/>
        <end position="740"/>
    </location>
</feature>
<evidence type="ECO:0000256" key="4">
    <source>
        <dbReference type="ARBA" id="ARBA00023204"/>
    </source>
</evidence>
<proteinExistence type="inferred from homology"/>
<dbReference type="InterPro" id="IPR036985">
    <property type="entry name" value="Transglutaminase-like_sf"/>
</dbReference>
<evidence type="ECO:0000256" key="6">
    <source>
        <dbReference type="SAM" id="MobiDB-lite"/>
    </source>
</evidence>
<feature type="compositionally biased region" description="Polar residues" evidence="6">
    <location>
        <begin position="894"/>
        <end position="916"/>
    </location>
</feature>
<feature type="region of interest" description="Disordered" evidence="6">
    <location>
        <begin position="333"/>
        <end position="402"/>
    </location>
</feature>
<evidence type="ECO:0000256" key="5">
    <source>
        <dbReference type="ARBA" id="ARBA00023242"/>
    </source>
</evidence>
<dbReference type="Proteomes" id="UP001291926">
    <property type="component" value="Unassembled WGS sequence"/>
</dbReference>
<dbReference type="Pfam" id="PF03835">
    <property type="entry name" value="Rad4"/>
    <property type="match status" value="1"/>
</dbReference>
<dbReference type="Gene3D" id="2.20.20.110">
    <property type="entry name" value="Rad4, beta-hairpin domain BHD1"/>
    <property type="match status" value="1"/>
</dbReference>
<feature type="region of interest" description="Disordered" evidence="6">
    <location>
        <begin position="864"/>
        <end position="931"/>
    </location>
</feature>
<dbReference type="SMART" id="SM01031">
    <property type="entry name" value="BHD_2"/>
    <property type="match status" value="1"/>
</dbReference>
<evidence type="ECO:0000256" key="2">
    <source>
        <dbReference type="ARBA" id="ARBA00009525"/>
    </source>
</evidence>
<dbReference type="InterPro" id="IPR018328">
    <property type="entry name" value="Rad4_beta-hairpin_dom3"/>
</dbReference>
<dbReference type="PANTHER" id="PTHR12135">
    <property type="entry name" value="DNA REPAIR PROTEIN XP-C / RAD4"/>
    <property type="match status" value="1"/>
</dbReference>
<evidence type="ECO:0000259" key="9">
    <source>
        <dbReference type="SMART" id="SM01032"/>
    </source>
</evidence>
<sequence>MRTRNQSIRLQSTGEKEGTKKKNARVSESIDDNETLSNISRGAVGKLLKRVKRGFNREDVGYLRRSESEAKLERESKGNSKEIIGKAGGNDTADPESCVGEELQDASLHLDKTEDVGDDNDFDWEDGCIPTLSSTKDNREDLIEGVSVEFEISPGSAKRKPVRRATAEEKEVAEFVHKAHLLCLLGRGRLIDNACNDPLIQASLLSLLPTRFLKIAESPKLTASDLSRLVIWFHDHFRVRSPSLADNSCHLALASTLETRYGTPEAVAALSVALFRALGLTSRFVSVLDVLSLKPDHEKSESIVELVSKGERDIFNTSTLMVAGPSCSSLTSPFEVGQSNSQTVARGPGKQKANKSRNYGSESQDTLITDSSKNKMSDVAVTEPSNDTSKPCLPKSEGSKRKGDVEFQMQLEMALAATEVGSCKNSMTPNGVDSPSTSSTFTSPFKRMKKIRTEECQTSASGVSIAIGSQKVGAPLYWAEVFCGGENLTGKWVHVDAVNAIVDGEDKVEAAAAACKKSLRYVVAFAGSGAKDVTRRYCAKWFKVAPQRINSTWWDTVLAPLKELESGATNGGEQRTSGDVKIEISQVANPNHVCLLDANKPRMRNSFASNRSSLEDMELETRALTEPLPTNQQAYRNHHLYVIERWLKKYEILHPKGPVLGFCSGHPVYPRTCVQTLHTKERWLREGLKVKDDELPAKVLQRSLKCSKEEAMEDDEYADGDNERSTVLYGKWQTEPLCLPRAVNGIVPRNERGQVDVWSEKCLPPGTVHLRFPRLVPVANRLDIDFAPAMVGFEFRNGRSFPVYEGLVVCTEFKDAILEAYFEEEERREAEEKKRNEAQALSRWYQLLSSIVTRQRLNNIYGDGESSQASIGIPESEDKNSKPAVSTKKKEATPTRQQSNTTLKKQSNVSLSTLPTENHEHEFVLDEEVSDEEGSTRVKRCHCGFSVEFEEL</sequence>
<evidence type="ECO:0000259" key="8">
    <source>
        <dbReference type="SMART" id="SM01031"/>
    </source>
</evidence>
<dbReference type="SMART" id="SM01030">
    <property type="entry name" value="BHD_1"/>
    <property type="match status" value="1"/>
</dbReference>
<dbReference type="InterPro" id="IPR018327">
    <property type="entry name" value="BHD_2"/>
</dbReference>
<dbReference type="InterPro" id="IPR042488">
    <property type="entry name" value="Rad4_BHD3_sf"/>
</dbReference>
<dbReference type="Gene3D" id="3.90.260.10">
    <property type="entry name" value="Transglutaminase-like"/>
    <property type="match status" value="1"/>
</dbReference>
<evidence type="ECO:0008006" key="12">
    <source>
        <dbReference type="Google" id="ProtNLM"/>
    </source>
</evidence>
<keyword evidence="3" id="KW-0227">DNA damage</keyword>
<name>A0ABR0CSN8_9LAMI</name>
<feature type="region of interest" description="Disordered" evidence="6">
    <location>
        <begin position="1"/>
        <end position="32"/>
    </location>
</feature>
<feature type="domain" description="Rad4 beta-hairpin" evidence="9">
    <location>
        <begin position="747"/>
        <end position="821"/>
    </location>
</feature>
<dbReference type="InterPro" id="IPR018325">
    <property type="entry name" value="Rad4/PNGase_transGLS-fold"/>
</dbReference>
<dbReference type="SUPFAM" id="SSF54001">
    <property type="entry name" value="Cysteine proteinases"/>
    <property type="match status" value="1"/>
</dbReference>